<dbReference type="PRINTS" id="PR00423">
    <property type="entry name" value="CELLDVISFTSZ"/>
</dbReference>
<dbReference type="RefSeq" id="WP_092904778.1">
    <property type="nucleotide sequence ID" value="NZ_FOZS01000002.1"/>
</dbReference>
<evidence type="ECO:0000313" key="10">
    <source>
        <dbReference type="Proteomes" id="UP000199199"/>
    </source>
</evidence>
<feature type="binding site" evidence="6">
    <location>
        <position position="166"/>
    </location>
    <ligand>
        <name>GTP</name>
        <dbReference type="ChEBI" id="CHEBI:37565"/>
    </ligand>
</feature>
<dbReference type="InterPro" id="IPR032907">
    <property type="entry name" value="CetZ"/>
</dbReference>
<comment type="similarity">
    <text evidence="1 6">Belongs to the CetZ family.</text>
</comment>
<keyword evidence="2 6" id="KW-0963">Cytoplasm</keyword>
<dbReference type="PROSITE" id="PS00227">
    <property type="entry name" value="TUBULIN"/>
    <property type="match status" value="1"/>
</dbReference>
<dbReference type="SUPFAM" id="SSF52490">
    <property type="entry name" value="Tubulin nucleotide-binding domain-like"/>
    <property type="match status" value="1"/>
</dbReference>
<evidence type="ECO:0000256" key="4">
    <source>
        <dbReference type="ARBA" id="ARBA00022960"/>
    </source>
</evidence>
<dbReference type="GO" id="GO:0003924">
    <property type="term" value="F:GTPase activity"/>
    <property type="evidence" value="ECO:0007669"/>
    <property type="project" value="InterPro"/>
</dbReference>
<keyword evidence="10" id="KW-1185">Reference proteome</keyword>
<dbReference type="InterPro" id="IPR045061">
    <property type="entry name" value="FtsZ/CetZ"/>
</dbReference>
<dbReference type="GO" id="GO:0051301">
    <property type="term" value="P:cell division"/>
    <property type="evidence" value="ECO:0007669"/>
    <property type="project" value="UniProtKB-KW"/>
</dbReference>
<feature type="binding site" evidence="6">
    <location>
        <position position="139"/>
    </location>
    <ligand>
        <name>GTP</name>
        <dbReference type="ChEBI" id="CHEBI:37565"/>
    </ligand>
</feature>
<dbReference type="PANTHER" id="PTHR30314:SF10">
    <property type="entry name" value="TUBULIN-LIKE PROTEIN CETZ"/>
    <property type="match status" value="1"/>
</dbReference>
<dbReference type="GO" id="GO:0005525">
    <property type="term" value="F:GTP binding"/>
    <property type="evidence" value="ECO:0007669"/>
    <property type="project" value="UniProtKB-UniRule"/>
</dbReference>
<gene>
    <name evidence="6" type="primary">cetZ</name>
    <name evidence="9" type="ORF">SAMN04488556_2356</name>
</gene>
<feature type="binding site" evidence="6">
    <location>
        <begin position="107"/>
        <end position="109"/>
    </location>
    <ligand>
        <name>GTP</name>
        <dbReference type="ChEBI" id="CHEBI:37565"/>
    </ligand>
</feature>
<accession>A0A1I6S0P2</accession>
<reference evidence="10" key="1">
    <citation type="submission" date="2016-10" db="EMBL/GenBank/DDBJ databases">
        <authorList>
            <person name="Varghese N."/>
            <person name="Submissions S."/>
        </authorList>
    </citation>
    <scope>NUCLEOTIDE SEQUENCE [LARGE SCALE GENOMIC DNA]</scope>
    <source>
        <strain evidence="10">DSM 22427</strain>
    </source>
</reference>
<keyword evidence="9" id="KW-0132">Cell division</keyword>
<feature type="region of interest" description="Disordered" evidence="7">
    <location>
        <begin position="333"/>
        <end position="360"/>
    </location>
</feature>
<dbReference type="EMBL" id="FOZS01000002">
    <property type="protein sequence ID" value="SFS70555.1"/>
    <property type="molecule type" value="Genomic_DNA"/>
</dbReference>
<dbReference type="AlphaFoldDB" id="A0A1I6S0P2"/>
<dbReference type="HAMAP" id="MF_01946">
    <property type="entry name" value="CetZ"/>
    <property type="match status" value="1"/>
</dbReference>
<dbReference type="GO" id="GO:0007017">
    <property type="term" value="P:microtubule-based process"/>
    <property type="evidence" value="ECO:0007669"/>
    <property type="project" value="InterPro"/>
</dbReference>
<dbReference type="InterPro" id="IPR048737">
    <property type="entry name" value="CetZ_C"/>
</dbReference>
<dbReference type="OrthoDB" id="329751at2157"/>
<dbReference type="InterPro" id="IPR017975">
    <property type="entry name" value="Tubulin_CS"/>
</dbReference>
<protein>
    <recommendedName>
        <fullName evidence="6">Tubulin-like protein CetZ</fullName>
    </recommendedName>
</protein>
<keyword evidence="4 6" id="KW-0133">Cell shape</keyword>
<dbReference type="SMART" id="SM00864">
    <property type="entry name" value="Tubulin"/>
    <property type="match status" value="1"/>
</dbReference>
<dbReference type="InterPro" id="IPR036525">
    <property type="entry name" value="Tubulin/FtsZ_GTPase_sf"/>
</dbReference>
<dbReference type="InterPro" id="IPR003008">
    <property type="entry name" value="Tubulin_FtsZ_GTPase"/>
</dbReference>
<name>A0A1I6S0P2_9EURY</name>
<feature type="binding site" evidence="6">
    <location>
        <position position="184"/>
    </location>
    <ligand>
        <name>GTP</name>
        <dbReference type="ChEBI" id="CHEBI:37565"/>
    </ligand>
</feature>
<dbReference type="CDD" id="cd02202">
    <property type="entry name" value="CetZ_tubulin-like"/>
    <property type="match status" value="1"/>
</dbReference>
<feature type="binding site" evidence="6">
    <location>
        <begin position="10"/>
        <end position="14"/>
    </location>
    <ligand>
        <name>GTP</name>
        <dbReference type="ChEBI" id="CHEBI:37565"/>
    </ligand>
</feature>
<evidence type="ECO:0000313" key="9">
    <source>
        <dbReference type="EMBL" id="SFS70555.1"/>
    </source>
</evidence>
<dbReference type="Gene3D" id="3.30.1330.20">
    <property type="entry name" value="Tubulin/FtsZ, C-terminal domain"/>
    <property type="match status" value="1"/>
</dbReference>
<dbReference type="FunFam" id="3.40.50.1440:FF:000051">
    <property type="entry name" value="Tubulin-like protein CetZ"/>
    <property type="match status" value="1"/>
</dbReference>
<evidence type="ECO:0000256" key="7">
    <source>
        <dbReference type="SAM" id="MobiDB-lite"/>
    </source>
</evidence>
<dbReference type="Proteomes" id="UP000199199">
    <property type="component" value="Unassembled WGS sequence"/>
</dbReference>
<evidence type="ECO:0000256" key="2">
    <source>
        <dbReference type="ARBA" id="ARBA00022490"/>
    </source>
</evidence>
<dbReference type="GO" id="GO:0008360">
    <property type="term" value="P:regulation of cell shape"/>
    <property type="evidence" value="ECO:0007669"/>
    <property type="project" value="UniProtKB-UniRule"/>
</dbReference>
<evidence type="ECO:0000256" key="5">
    <source>
        <dbReference type="ARBA" id="ARBA00023134"/>
    </source>
</evidence>
<dbReference type="InterPro" id="IPR037103">
    <property type="entry name" value="Tubulin/FtsZ-like_C"/>
</dbReference>
<feature type="domain" description="Tubulin/FtsZ GTPase" evidence="8">
    <location>
        <begin position="2"/>
        <end position="203"/>
    </location>
</feature>
<keyword evidence="3 6" id="KW-0547">Nucleotide-binding</keyword>
<dbReference type="Gene3D" id="3.40.50.1440">
    <property type="entry name" value="Tubulin/FtsZ, GTPase domain"/>
    <property type="match status" value="1"/>
</dbReference>
<evidence type="ECO:0000256" key="1">
    <source>
        <dbReference type="ARBA" id="ARBA00006877"/>
    </source>
</evidence>
<evidence type="ECO:0000256" key="6">
    <source>
        <dbReference type="HAMAP-Rule" id="MF_01946"/>
    </source>
</evidence>
<keyword evidence="5 6" id="KW-0342">GTP-binding</keyword>
<comment type="subcellular location">
    <subcellularLocation>
        <location evidence="6">Cytoplasm</location>
    </subcellularLocation>
</comment>
<sequence>MKVALIGVGQAGGKVTERLVRFDADMGFDAIQGGFVVNSAKADLQSLEFVDTQLIGADRVNGHGVGGDNELGAEIMQSDIDQVIGGLDGRITSSADAIFVVAGLGGGTGSGGAPVLVNNLQRIYDIPVYALGILPGRNEGSLYQANAGRSLKTIIREADSTLLVDNDAWHEQGESVEGAFETINENIAQRVGLLFASGEGMDGVGESVVDSSEVINTLRGGGVAALGYASELAADNSEENIRTVMNVSRQSLLTGTSLPDATTADSALLVIAGDPDVIPRKGVEKSRRWLEDETGSMQVRGGDFPLQSDRVAALVLLGGVERSDRIDEFMERAREAQKQQDEPNEDPAEQFADDRLENLF</sequence>
<dbReference type="Pfam" id="PF21011">
    <property type="entry name" value="CetZ_C"/>
    <property type="match status" value="1"/>
</dbReference>
<organism evidence="9 10">
    <name type="scientific">Halostagnicola kamekurae</name>
    <dbReference type="NCBI Taxonomy" id="619731"/>
    <lineage>
        <taxon>Archaea</taxon>
        <taxon>Methanobacteriati</taxon>
        <taxon>Methanobacteriota</taxon>
        <taxon>Stenosarchaea group</taxon>
        <taxon>Halobacteria</taxon>
        <taxon>Halobacteriales</taxon>
        <taxon>Natrialbaceae</taxon>
        <taxon>Halostagnicola</taxon>
    </lineage>
</organism>
<dbReference type="GO" id="GO:0005874">
    <property type="term" value="C:microtubule"/>
    <property type="evidence" value="ECO:0007669"/>
    <property type="project" value="InterPro"/>
</dbReference>
<comment type="function">
    <text evidence="6">Involved in cell shape control.</text>
</comment>
<dbReference type="GO" id="GO:0032153">
    <property type="term" value="C:cell division site"/>
    <property type="evidence" value="ECO:0007669"/>
    <property type="project" value="TreeGrafter"/>
</dbReference>
<dbReference type="Pfam" id="PF00091">
    <property type="entry name" value="Tubulin"/>
    <property type="match status" value="1"/>
</dbReference>
<proteinExistence type="inferred from homology"/>
<keyword evidence="9" id="KW-0131">Cell cycle</keyword>
<evidence type="ECO:0000256" key="3">
    <source>
        <dbReference type="ARBA" id="ARBA00022741"/>
    </source>
</evidence>
<dbReference type="GO" id="GO:0005737">
    <property type="term" value="C:cytoplasm"/>
    <property type="evidence" value="ECO:0007669"/>
    <property type="project" value="UniProtKB-SubCell"/>
</dbReference>
<dbReference type="PANTHER" id="PTHR30314">
    <property type="entry name" value="CELL DIVISION PROTEIN FTSZ-RELATED"/>
    <property type="match status" value="1"/>
</dbReference>
<evidence type="ECO:0000259" key="8">
    <source>
        <dbReference type="SMART" id="SM00864"/>
    </source>
</evidence>